<evidence type="ECO:0000313" key="9">
    <source>
        <dbReference type="Proteomes" id="UP000288623"/>
    </source>
</evidence>
<evidence type="ECO:0000256" key="2">
    <source>
        <dbReference type="ARBA" id="ARBA00022448"/>
    </source>
</evidence>
<dbReference type="AlphaFoldDB" id="A0A433RYG9"/>
<evidence type="ECO:0000313" key="8">
    <source>
        <dbReference type="EMBL" id="RUS58321.1"/>
    </source>
</evidence>
<feature type="transmembrane region" description="Helical" evidence="6">
    <location>
        <begin position="356"/>
        <end position="374"/>
    </location>
</feature>
<dbReference type="PANTHER" id="PTHR23534:SF1">
    <property type="entry name" value="MAJOR FACILITATOR SUPERFAMILY PROTEIN"/>
    <property type="match status" value="1"/>
</dbReference>
<feature type="transmembrane region" description="Helical" evidence="6">
    <location>
        <begin position="55"/>
        <end position="75"/>
    </location>
</feature>
<dbReference type="GO" id="GO:0005886">
    <property type="term" value="C:plasma membrane"/>
    <property type="evidence" value="ECO:0007669"/>
    <property type="project" value="UniProtKB-SubCell"/>
</dbReference>
<feature type="transmembrane region" description="Helical" evidence="6">
    <location>
        <begin position="107"/>
        <end position="125"/>
    </location>
</feature>
<dbReference type="PROSITE" id="PS50850">
    <property type="entry name" value="MFS"/>
    <property type="match status" value="1"/>
</dbReference>
<keyword evidence="2" id="KW-0813">Transport</keyword>
<name>A0A433RYG9_9BACL</name>
<dbReference type="GO" id="GO:0022857">
    <property type="term" value="F:transmembrane transporter activity"/>
    <property type="evidence" value="ECO:0007669"/>
    <property type="project" value="InterPro"/>
</dbReference>
<evidence type="ECO:0000256" key="5">
    <source>
        <dbReference type="ARBA" id="ARBA00023136"/>
    </source>
</evidence>
<evidence type="ECO:0000259" key="7">
    <source>
        <dbReference type="PROSITE" id="PS50850"/>
    </source>
</evidence>
<feature type="transmembrane region" description="Helical" evidence="6">
    <location>
        <begin position="292"/>
        <end position="310"/>
    </location>
</feature>
<dbReference type="Gene3D" id="1.20.1250.20">
    <property type="entry name" value="MFS general substrate transporter like domains"/>
    <property type="match status" value="1"/>
</dbReference>
<sequence length="412" mass="43442">MTRQLDSPAVQKVYQHTIRTVIFSQMLGGAGLAAGITVGSLIAAEMLGTEKYAGVPSALFTIGSAGAALLVGRITASSGRRLGLATGFFLGGIGALLIILAIVLTNIWLLFFALIIYGAGTATNLQARYAGTDLALPHKRATAVSMAMVATTFGAVLGPNMVGVMSNIAIFLHIPELAGIFILAAGAFFAAGFILYFFLKPDPYLLARDIAIEAPIEEQGIHNQGLIYLGGFVMVMTQIIMVAIMTMTPLHMQHHQHSVNAIGLVISFHIASMYLPSLITGTLVDKIGTHKMALIAGFVLVLAAMTTMLAPTDSVLLLTLGLSLLGIGWNFGLISGTTAVVDGTNTLERPKVQSRIDVLIAVFGSLAGILSGVIVNYSDYAVLSFIGILLAVFIIIVVFITRKKRLGQNPSQ</sequence>
<dbReference type="RefSeq" id="WP_126989084.1">
    <property type="nucleotide sequence ID" value="NZ_JTFC01000005.1"/>
</dbReference>
<feature type="transmembrane region" description="Helical" evidence="6">
    <location>
        <begin position="380"/>
        <end position="400"/>
    </location>
</feature>
<feature type="transmembrane region" description="Helical" evidence="6">
    <location>
        <begin position="146"/>
        <end position="172"/>
    </location>
</feature>
<dbReference type="SUPFAM" id="SSF103473">
    <property type="entry name" value="MFS general substrate transporter"/>
    <property type="match status" value="1"/>
</dbReference>
<dbReference type="Pfam" id="PF07690">
    <property type="entry name" value="MFS_1"/>
    <property type="match status" value="2"/>
</dbReference>
<accession>A0A433RYG9</accession>
<dbReference type="Proteomes" id="UP000288623">
    <property type="component" value="Unassembled WGS sequence"/>
</dbReference>
<feature type="transmembrane region" description="Helical" evidence="6">
    <location>
        <begin position="259"/>
        <end position="280"/>
    </location>
</feature>
<proteinExistence type="predicted"/>
<dbReference type="PANTHER" id="PTHR23534">
    <property type="entry name" value="MFS PERMEASE"/>
    <property type="match status" value="1"/>
</dbReference>
<reference evidence="8 9" key="1">
    <citation type="submission" date="2014-11" db="EMBL/GenBank/DDBJ databases">
        <title>Genome sequence and analysis of novel Kurthia sp.</title>
        <authorList>
            <person name="Lawson J.N."/>
            <person name="Gonzalez J.E."/>
            <person name="Rinauldi L."/>
            <person name="Xuan Z."/>
            <person name="Firman A."/>
            <person name="Shaddox L."/>
            <person name="Trudeau A."/>
            <person name="Shah S."/>
            <person name="Reiman D."/>
        </authorList>
    </citation>
    <scope>NUCLEOTIDE SEQUENCE [LARGE SCALE GENOMIC DNA]</scope>
    <source>
        <strain evidence="8 9">3B1D</strain>
    </source>
</reference>
<comment type="caution">
    <text evidence="8">The sequence shown here is derived from an EMBL/GenBank/DDBJ whole genome shotgun (WGS) entry which is preliminary data.</text>
</comment>
<feature type="transmembrane region" description="Helical" evidence="6">
    <location>
        <begin position="178"/>
        <end position="199"/>
    </location>
</feature>
<dbReference type="InterPro" id="IPR020846">
    <property type="entry name" value="MFS_dom"/>
</dbReference>
<feature type="transmembrane region" description="Helical" evidence="6">
    <location>
        <begin position="21"/>
        <end position="43"/>
    </location>
</feature>
<evidence type="ECO:0000256" key="1">
    <source>
        <dbReference type="ARBA" id="ARBA00004651"/>
    </source>
</evidence>
<dbReference type="InterPro" id="IPR036259">
    <property type="entry name" value="MFS_trans_sf"/>
</dbReference>
<gene>
    <name evidence="8" type="ORF">QI30_00990</name>
</gene>
<dbReference type="InterPro" id="IPR011701">
    <property type="entry name" value="MFS"/>
</dbReference>
<evidence type="ECO:0000256" key="3">
    <source>
        <dbReference type="ARBA" id="ARBA00022692"/>
    </source>
</evidence>
<protein>
    <submittedName>
        <fullName evidence="8">MFS transporter</fullName>
    </submittedName>
</protein>
<feature type="transmembrane region" description="Helical" evidence="6">
    <location>
        <begin position="82"/>
        <end position="101"/>
    </location>
</feature>
<keyword evidence="3 6" id="KW-0812">Transmembrane</keyword>
<comment type="subcellular location">
    <subcellularLocation>
        <location evidence="1">Cell membrane</location>
        <topology evidence="1">Multi-pass membrane protein</topology>
    </subcellularLocation>
</comment>
<organism evidence="8 9">
    <name type="scientific">Candidatus Kurthia intestinigallinarum</name>
    <dbReference type="NCBI Taxonomy" id="1562256"/>
    <lineage>
        <taxon>Bacteria</taxon>
        <taxon>Bacillati</taxon>
        <taxon>Bacillota</taxon>
        <taxon>Bacilli</taxon>
        <taxon>Bacillales</taxon>
        <taxon>Caryophanaceae</taxon>
        <taxon>Kurthia</taxon>
    </lineage>
</organism>
<evidence type="ECO:0000256" key="4">
    <source>
        <dbReference type="ARBA" id="ARBA00022989"/>
    </source>
</evidence>
<keyword evidence="5 6" id="KW-0472">Membrane</keyword>
<keyword evidence="4 6" id="KW-1133">Transmembrane helix</keyword>
<keyword evidence="9" id="KW-1185">Reference proteome</keyword>
<evidence type="ECO:0000256" key="6">
    <source>
        <dbReference type="SAM" id="Phobius"/>
    </source>
</evidence>
<feature type="domain" description="Major facilitator superfamily (MFS) profile" evidence="7">
    <location>
        <begin position="17"/>
        <end position="405"/>
    </location>
</feature>
<feature type="transmembrane region" description="Helical" evidence="6">
    <location>
        <begin position="226"/>
        <end position="247"/>
    </location>
</feature>
<feature type="transmembrane region" description="Helical" evidence="6">
    <location>
        <begin position="316"/>
        <end position="335"/>
    </location>
</feature>
<dbReference type="EMBL" id="JTFC01000005">
    <property type="protein sequence ID" value="RUS58321.1"/>
    <property type="molecule type" value="Genomic_DNA"/>
</dbReference>
<dbReference type="OrthoDB" id="9776171at2"/>